<evidence type="ECO:0000256" key="1">
    <source>
        <dbReference type="SAM" id="Phobius"/>
    </source>
</evidence>
<feature type="transmembrane region" description="Helical" evidence="1">
    <location>
        <begin position="73"/>
        <end position="93"/>
    </location>
</feature>
<dbReference type="EMBL" id="KV878263">
    <property type="protein sequence ID" value="OJZ79996.1"/>
    <property type="molecule type" value="Genomic_DNA"/>
</dbReference>
<organism evidence="2 3">
    <name type="scientific">Aspergillus luchuensis (strain CBS 106.47)</name>
    <dbReference type="NCBI Taxonomy" id="1137211"/>
    <lineage>
        <taxon>Eukaryota</taxon>
        <taxon>Fungi</taxon>
        <taxon>Dikarya</taxon>
        <taxon>Ascomycota</taxon>
        <taxon>Pezizomycotina</taxon>
        <taxon>Eurotiomycetes</taxon>
        <taxon>Eurotiomycetidae</taxon>
        <taxon>Eurotiales</taxon>
        <taxon>Aspergillaceae</taxon>
        <taxon>Aspergillus</taxon>
        <taxon>Aspergillus subgen. Circumdati</taxon>
    </lineage>
</organism>
<evidence type="ECO:0000313" key="2">
    <source>
        <dbReference type="EMBL" id="OJZ79996.1"/>
    </source>
</evidence>
<reference evidence="3" key="1">
    <citation type="journal article" date="2017" name="Genome Biol.">
        <title>Comparative genomics reveals high biological diversity and specific adaptations in the industrially and medically important fungal genus Aspergillus.</title>
        <authorList>
            <person name="de Vries R.P."/>
            <person name="Riley R."/>
            <person name="Wiebenga A."/>
            <person name="Aguilar-Osorio G."/>
            <person name="Amillis S."/>
            <person name="Uchima C.A."/>
            <person name="Anderluh G."/>
            <person name="Asadollahi M."/>
            <person name="Askin M."/>
            <person name="Barry K."/>
            <person name="Battaglia E."/>
            <person name="Bayram O."/>
            <person name="Benocci T."/>
            <person name="Braus-Stromeyer S.A."/>
            <person name="Caldana C."/>
            <person name="Canovas D."/>
            <person name="Cerqueira G.C."/>
            <person name="Chen F."/>
            <person name="Chen W."/>
            <person name="Choi C."/>
            <person name="Clum A."/>
            <person name="Dos Santos R.A."/>
            <person name="Damasio A.R."/>
            <person name="Diallinas G."/>
            <person name="Emri T."/>
            <person name="Fekete E."/>
            <person name="Flipphi M."/>
            <person name="Freyberg S."/>
            <person name="Gallo A."/>
            <person name="Gournas C."/>
            <person name="Habgood R."/>
            <person name="Hainaut M."/>
            <person name="Harispe M.L."/>
            <person name="Henrissat B."/>
            <person name="Hilden K.S."/>
            <person name="Hope R."/>
            <person name="Hossain A."/>
            <person name="Karabika E."/>
            <person name="Karaffa L."/>
            <person name="Karanyi Z."/>
            <person name="Krasevec N."/>
            <person name="Kuo A."/>
            <person name="Kusch H."/>
            <person name="LaButti K."/>
            <person name="Lagendijk E.L."/>
            <person name="Lapidus A."/>
            <person name="Levasseur A."/>
            <person name="Lindquist E."/>
            <person name="Lipzen A."/>
            <person name="Logrieco A.F."/>
            <person name="MacCabe A."/>
            <person name="Maekelae M.R."/>
            <person name="Malavazi I."/>
            <person name="Melin P."/>
            <person name="Meyer V."/>
            <person name="Mielnichuk N."/>
            <person name="Miskei M."/>
            <person name="Molnar A.P."/>
            <person name="Mule G."/>
            <person name="Ngan C.Y."/>
            <person name="Orejas M."/>
            <person name="Orosz E."/>
            <person name="Ouedraogo J.P."/>
            <person name="Overkamp K.M."/>
            <person name="Park H.-S."/>
            <person name="Perrone G."/>
            <person name="Piumi F."/>
            <person name="Punt P.J."/>
            <person name="Ram A.F."/>
            <person name="Ramon A."/>
            <person name="Rauscher S."/>
            <person name="Record E."/>
            <person name="Riano-Pachon D.M."/>
            <person name="Robert V."/>
            <person name="Roehrig J."/>
            <person name="Ruller R."/>
            <person name="Salamov A."/>
            <person name="Salih N.S."/>
            <person name="Samson R.A."/>
            <person name="Sandor E."/>
            <person name="Sanguinetti M."/>
            <person name="Schuetze T."/>
            <person name="Sepcic K."/>
            <person name="Shelest E."/>
            <person name="Sherlock G."/>
            <person name="Sophianopoulou V."/>
            <person name="Squina F.M."/>
            <person name="Sun H."/>
            <person name="Susca A."/>
            <person name="Todd R.B."/>
            <person name="Tsang A."/>
            <person name="Unkles S.E."/>
            <person name="van de Wiele N."/>
            <person name="van Rossen-Uffink D."/>
            <person name="Oliveira J.V."/>
            <person name="Vesth T.C."/>
            <person name="Visser J."/>
            <person name="Yu J.-H."/>
            <person name="Zhou M."/>
            <person name="Andersen M.R."/>
            <person name="Archer D.B."/>
            <person name="Baker S.E."/>
            <person name="Benoit I."/>
            <person name="Brakhage A.A."/>
            <person name="Braus G.H."/>
            <person name="Fischer R."/>
            <person name="Frisvad J.C."/>
            <person name="Goldman G.H."/>
            <person name="Houbraken J."/>
            <person name="Oakley B."/>
            <person name="Pocsi I."/>
            <person name="Scazzocchio C."/>
            <person name="Seiboth B."/>
            <person name="vanKuyk P.A."/>
            <person name="Wortman J."/>
            <person name="Dyer P.S."/>
            <person name="Grigoriev I.V."/>
        </authorList>
    </citation>
    <scope>NUCLEOTIDE SEQUENCE [LARGE SCALE GENOMIC DNA]</scope>
    <source>
        <strain evidence="3">CBS 106.47</strain>
    </source>
</reference>
<accession>A0A1M3SZT8</accession>
<protein>
    <submittedName>
        <fullName evidence="2">Uncharacterized protein</fullName>
    </submittedName>
</protein>
<dbReference type="VEuPathDB" id="FungiDB:ASPFODRAFT_212936"/>
<proteinExistence type="predicted"/>
<evidence type="ECO:0000313" key="3">
    <source>
        <dbReference type="Proteomes" id="UP000184063"/>
    </source>
</evidence>
<name>A0A1M3SZT8_ASPLC</name>
<keyword evidence="1" id="KW-1133">Transmembrane helix</keyword>
<dbReference type="Proteomes" id="UP000184063">
    <property type="component" value="Unassembled WGS sequence"/>
</dbReference>
<keyword evidence="1" id="KW-0472">Membrane</keyword>
<sequence length="116" mass="12647">MASVRSKIIHSIQDRLGVSFKNSTLIHEAFKAAGTACKSRYATSTSGTNQLSTFANFTYVVEQIENRLPHCQAILSLTLMATTIVAIVGGVFLEKSWDRASSRRIVDALGLAWPDS</sequence>
<keyword evidence="1" id="KW-0812">Transmembrane</keyword>
<dbReference type="AlphaFoldDB" id="A0A1M3SZT8"/>
<gene>
    <name evidence="2" type="ORF">ASPFODRAFT_212936</name>
</gene>